<evidence type="ECO:0000313" key="2">
    <source>
        <dbReference type="Proteomes" id="UP000663873"/>
    </source>
</evidence>
<gene>
    <name evidence="1" type="ORF">UJA718_LOCUS36093</name>
</gene>
<dbReference type="EMBL" id="CAJOBP010034463">
    <property type="protein sequence ID" value="CAF4697973.1"/>
    <property type="molecule type" value="Genomic_DNA"/>
</dbReference>
<organism evidence="1 2">
    <name type="scientific">Rotaria socialis</name>
    <dbReference type="NCBI Taxonomy" id="392032"/>
    <lineage>
        <taxon>Eukaryota</taxon>
        <taxon>Metazoa</taxon>
        <taxon>Spiralia</taxon>
        <taxon>Gnathifera</taxon>
        <taxon>Rotifera</taxon>
        <taxon>Eurotatoria</taxon>
        <taxon>Bdelloidea</taxon>
        <taxon>Philodinida</taxon>
        <taxon>Philodinidae</taxon>
        <taxon>Rotaria</taxon>
    </lineage>
</organism>
<accession>A0A821I6M7</accession>
<comment type="caution">
    <text evidence="1">The sequence shown here is derived from an EMBL/GenBank/DDBJ whole genome shotgun (WGS) entry which is preliminary data.</text>
</comment>
<protein>
    <submittedName>
        <fullName evidence="1">Uncharacterized protein</fullName>
    </submittedName>
</protein>
<keyword evidence="2" id="KW-1185">Reference proteome</keyword>
<sequence>SATTFIILSYHNDIELITLPTSLERFAIKSSCRSDTTNSKWTLSSK</sequence>
<dbReference type="AlphaFoldDB" id="A0A821I6M7"/>
<reference evidence="1" key="1">
    <citation type="submission" date="2021-02" db="EMBL/GenBank/DDBJ databases">
        <authorList>
            <person name="Nowell W R."/>
        </authorList>
    </citation>
    <scope>NUCLEOTIDE SEQUENCE</scope>
</reference>
<name>A0A821I6M7_9BILA</name>
<dbReference type="Proteomes" id="UP000663873">
    <property type="component" value="Unassembled WGS sequence"/>
</dbReference>
<proteinExistence type="predicted"/>
<feature type="non-terminal residue" evidence="1">
    <location>
        <position position="1"/>
    </location>
</feature>
<evidence type="ECO:0000313" key="1">
    <source>
        <dbReference type="EMBL" id="CAF4697973.1"/>
    </source>
</evidence>